<reference evidence="2" key="1">
    <citation type="submission" date="2017-01" db="EMBL/GenBank/DDBJ databases">
        <title>Genome sequence of Rouxiella sp. ERMR1:05.</title>
        <authorList>
            <person name="Kumar R."/>
            <person name="Singh D."/>
            <person name="Kumar S."/>
        </authorList>
    </citation>
    <scope>NUCLEOTIDE SEQUENCE [LARGE SCALE GENOMIC DNA]</scope>
    <source>
        <strain evidence="2">ERMR1:05</strain>
        <plasmid evidence="2">unnamed1</plasmid>
    </source>
</reference>
<keyword evidence="1" id="KW-0614">Plasmid</keyword>
<organism evidence="1 2">
    <name type="scientific">Rahnella sikkimica</name>
    <dbReference type="NCBI Taxonomy" id="1805933"/>
    <lineage>
        <taxon>Bacteria</taxon>
        <taxon>Pseudomonadati</taxon>
        <taxon>Pseudomonadota</taxon>
        <taxon>Gammaproteobacteria</taxon>
        <taxon>Enterobacterales</taxon>
        <taxon>Yersiniaceae</taxon>
        <taxon>Rahnella</taxon>
    </lineage>
</organism>
<dbReference type="EMBL" id="CP019063">
    <property type="protein sequence ID" value="AVF37777.1"/>
    <property type="molecule type" value="Genomic_DNA"/>
</dbReference>
<keyword evidence="2" id="KW-1185">Reference proteome</keyword>
<name>A0A2L1UXY7_9GAMM</name>
<dbReference type="KEGG" id="rox:BV494_23030"/>
<proteinExistence type="predicted"/>
<dbReference type="Proteomes" id="UP000239197">
    <property type="component" value="Plasmid unnamed1"/>
</dbReference>
<dbReference type="OrthoDB" id="9795405at2"/>
<dbReference type="Gene3D" id="3.30.300.20">
    <property type="match status" value="1"/>
</dbReference>
<dbReference type="Pfam" id="PF02566">
    <property type="entry name" value="OsmC"/>
    <property type="match status" value="1"/>
</dbReference>
<dbReference type="RefSeq" id="WP_104925115.1">
    <property type="nucleotide sequence ID" value="NZ_CP019063.1"/>
</dbReference>
<dbReference type="PANTHER" id="PTHR42830">
    <property type="entry name" value="OSMOTICALLY INDUCIBLE FAMILY PROTEIN"/>
    <property type="match status" value="1"/>
</dbReference>
<sequence>MEHSYSSHIYWTGNLGKGTTGYRSYDRTWDISVAGKEIIHCSNDPILGGDPGKMNPEDLLISSLSACHMLWYLHLASDAGITVMDYEDSPVATGEVLKNGAGRFLSAVLRPKITVVAGTDIDAAMAIHHEIHKVCFIARSVNFPVSYDPEFIISDEAHSGTV</sequence>
<evidence type="ECO:0000313" key="1">
    <source>
        <dbReference type="EMBL" id="AVF37777.1"/>
    </source>
</evidence>
<evidence type="ECO:0000313" key="2">
    <source>
        <dbReference type="Proteomes" id="UP000239197"/>
    </source>
</evidence>
<dbReference type="PANTHER" id="PTHR42830:SF2">
    <property type="entry name" value="OSMC_OHR FAMILY PROTEIN"/>
    <property type="match status" value="1"/>
</dbReference>
<dbReference type="InterPro" id="IPR036102">
    <property type="entry name" value="OsmC/Ohrsf"/>
</dbReference>
<dbReference type="InterPro" id="IPR015946">
    <property type="entry name" value="KH_dom-like_a/b"/>
</dbReference>
<gene>
    <name evidence="1" type="ORF">BV494_23030</name>
</gene>
<dbReference type="AlphaFoldDB" id="A0A2L1UXY7"/>
<protein>
    <submittedName>
        <fullName evidence="1">Peroxiredoxin</fullName>
    </submittedName>
</protein>
<dbReference type="SUPFAM" id="SSF82784">
    <property type="entry name" value="OsmC-like"/>
    <property type="match status" value="1"/>
</dbReference>
<geneLocation type="plasmid" evidence="1 2">
    <name>unnamed1</name>
</geneLocation>
<dbReference type="InterPro" id="IPR052707">
    <property type="entry name" value="OsmC_Ohr_Peroxiredoxin"/>
</dbReference>
<accession>A0A2L1UXY7</accession>
<dbReference type="InterPro" id="IPR003718">
    <property type="entry name" value="OsmC/Ohr_fam"/>
</dbReference>